<evidence type="ECO:0000256" key="6">
    <source>
        <dbReference type="RuleBase" id="RU000461"/>
    </source>
</evidence>
<dbReference type="Gene3D" id="1.10.630.10">
    <property type="entry name" value="Cytochrome P450"/>
    <property type="match status" value="1"/>
</dbReference>
<dbReference type="InterPro" id="IPR017972">
    <property type="entry name" value="Cyt_P450_CS"/>
</dbReference>
<keyword evidence="6" id="KW-0503">Monooxygenase</keyword>
<dbReference type="Proteomes" id="UP000230605">
    <property type="component" value="Chromosome 1"/>
</dbReference>
<dbReference type="PANTHER" id="PTHR24305:SF166">
    <property type="entry name" value="CYTOCHROME P450 12A4, MITOCHONDRIAL-RELATED"/>
    <property type="match status" value="1"/>
</dbReference>
<keyword evidence="5 6" id="KW-0349">Heme</keyword>
<dbReference type="GO" id="GO:0005506">
    <property type="term" value="F:iron ion binding"/>
    <property type="evidence" value="ECO:0007669"/>
    <property type="project" value="InterPro"/>
</dbReference>
<evidence type="ECO:0000313" key="9">
    <source>
        <dbReference type="Proteomes" id="UP000230605"/>
    </source>
</evidence>
<dbReference type="PANTHER" id="PTHR24305">
    <property type="entry name" value="CYTOCHROME P450"/>
    <property type="match status" value="1"/>
</dbReference>
<keyword evidence="6" id="KW-0560">Oxidoreductase</keyword>
<dbReference type="GO" id="GO:0016705">
    <property type="term" value="F:oxidoreductase activity, acting on paired donors, with incorporation or reduction of molecular oxygen"/>
    <property type="evidence" value="ECO:0007669"/>
    <property type="project" value="InterPro"/>
</dbReference>
<evidence type="ECO:0000256" key="1">
    <source>
        <dbReference type="ARBA" id="ARBA00001971"/>
    </source>
</evidence>
<protein>
    <submittedName>
        <fullName evidence="8">Cytochrome P450 76A1</fullName>
    </submittedName>
</protein>
<feature type="binding site" description="axial binding residue" evidence="5">
    <location>
        <position position="479"/>
    </location>
    <ligand>
        <name>heme</name>
        <dbReference type="ChEBI" id="CHEBI:30413"/>
    </ligand>
    <ligandPart>
        <name>Fe</name>
        <dbReference type="ChEBI" id="CHEBI:18248"/>
    </ligandPart>
</feature>
<evidence type="ECO:0000256" key="3">
    <source>
        <dbReference type="ARBA" id="ARBA00022723"/>
    </source>
</evidence>
<dbReference type="InterPro" id="IPR002401">
    <property type="entry name" value="Cyt_P450_E_grp-I"/>
</dbReference>
<dbReference type="EMBL" id="LKMD01000100">
    <property type="protein sequence ID" value="PIB01980.1"/>
    <property type="molecule type" value="Genomic_DNA"/>
</dbReference>
<evidence type="ECO:0000256" key="4">
    <source>
        <dbReference type="ARBA" id="ARBA00023004"/>
    </source>
</evidence>
<evidence type="ECO:0000313" key="8">
    <source>
        <dbReference type="EMBL" id="PIB01980.1"/>
    </source>
</evidence>
<feature type="region of interest" description="Disordered" evidence="7">
    <location>
        <begin position="358"/>
        <end position="379"/>
    </location>
</feature>
<evidence type="ECO:0000256" key="5">
    <source>
        <dbReference type="PIRSR" id="PIRSR602401-1"/>
    </source>
</evidence>
<comment type="caution">
    <text evidence="8">The sequence shown here is derived from an EMBL/GenBank/DDBJ whole genome shotgun (WGS) entry which is preliminary data.</text>
</comment>
<evidence type="ECO:0000256" key="7">
    <source>
        <dbReference type="SAM" id="MobiDB-lite"/>
    </source>
</evidence>
<dbReference type="PRINTS" id="PR00385">
    <property type="entry name" value="P450"/>
</dbReference>
<comment type="cofactor">
    <cofactor evidence="1 5">
        <name>heme</name>
        <dbReference type="ChEBI" id="CHEBI:30413"/>
    </cofactor>
</comment>
<dbReference type="OrthoDB" id="1470350at2759"/>
<dbReference type="InterPro" id="IPR001128">
    <property type="entry name" value="Cyt_P450"/>
</dbReference>
<sequence length="528" mass="59895">MSSFVLEPERSLVPLFAFLAILTSAAIFRHINRSSLNQVPHAHWSCGVSSAWVLWQRYRGKELKILEAKHRKLGPILRVGPADLSINSYEHGVRPIYNGSFEKPEYFRFYRYYGRKTSFSSMKRHDHSMRRKRVSAALAKTALFTSEPLRTTVDQILYQRLLPLIEGHQGLSLDILPLCYALSLDALTSTLLGAPAGTKYLLDLPSVGLWLENYELMYCKQAFWPQELPGWTRALRKIGVDMLPRSYYTSREALEEWLLEICDRAELDITVMNPTGLSKEPASLYQVLKAAVEIDSPQMSREEQRLEIASELFDQISGAREVLGLVLAYTILYISQNPDAQEKLRNEVLACMPRAKSEDATYHDDRGGDAELKEAQSPAPASLDRLPYLSAVLKESFRMRPNSTPLPRVTPQDRSVSLAGFEIPPSTRVNVFQWFIHRNPETFDCVDEWHPERWISDSGTLKVGSDQPLWAFGSGSRMCVGASLSQYLMKHTLAAIYSRFSSKIVAKKQNVQEPGSLEDEIIVVFESL</sequence>
<feature type="compositionally biased region" description="Basic and acidic residues" evidence="7">
    <location>
        <begin position="358"/>
        <end position="374"/>
    </location>
</feature>
<dbReference type="AlphaFoldDB" id="A0A2G5IB58"/>
<reference evidence="8 9" key="1">
    <citation type="submission" date="2015-10" db="EMBL/GenBank/DDBJ databases">
        <title>The cercosporin biosynthetic gene cluster was horizontally transferred to several fungal lineages and shown to be expanded in Cercospora beticola based on microsynteny with recipient genomes.</title>
        <authorList>
            <person name="De Jonge R."/>
            <person name="Ebert M.K."/>
            <person name="Suttle J.C."/>
            <person name="Jurick Ii W.M."/>
            <person name="Secor G.A."/>
            <person name="Thomma B.P."/>
            <person name="Van De Peer Y."/>
            <person name="Bolton M.D."/>
        </authorList>
    </citation>
    <scope>NUCLEOTIDE SEQUENCE [LARGE SCALE GENOMIC DNA]</scope>
    <source>
        <strain evidence="8 9">09-40</strain>
    </source>
</reference>
<accession>A0A2G5IB58</accession>
<dbReference type="SUPFAM" id="SSF48264">
    <property type="entry name" value="Cytochrome P450"/>
    <property type="match status" value="1"/>
</dbReference>
<dbReference type="InterPro" id="IPR036396">
    <property type="entry name" value="Cyt_P450_sf"/>
</dbReference>
<keyword evidence="3 5" id="KW-0479">Metal-binding</keyword>
<keyword evidence="4 5" id="KW-0408">Iron</keyword>
<comment type="similarity">
    <text evidence="2 6">Belongs to the cytochrome P450 family.</text>
</comment>
<dbReference type="Pfam" id="PF00067">
    <property type="entry name" value="p450"/>
    <property type="match status" value="1"/>
</dbReference>
<gene>
    <name evidence="8" type="ORF">CB0940_00004</name>
</gene>
<evidence type="ECO:0000256" key="2">
    <source>
        <dbReference type="ARBA" id="ARBA00010617"/>
    </source>
</evidence>
<dbReference type="InterPro" id="IPR050121">
    <property type="entry name" value="Cytochrome_P450_monoxygenase"/>
</dbReference>
<name>A0A2G5IB58_CERBT</name>
<organism evidence="8 9">
    <name type="scientific">Cercospora beticola</name>
    <name type="common">Sugarbeet leaf spot fungus</name>
    <dbReference type="NCBI Taxonomy" id="122368"/>
    <lineage>
        <taxon>Eukaryota</taxon>
        <taxon>Fungi</taxon>
        <taxon>Dikarya</taxon>
        <taxon>Ascomycota</taxon>
        <taxon>Pezizomycotina</taxon>
        <taxon>Dothideomycetes</taxon>
        <taxon>Dothideomycetidae</taxon>
        <taxon>Mycosphaerellales</taxon>
        <taxon>Mycosphaerellaceae</taxon>
        <taxon>Cercospora</taxon>
    </lineage>
</organism>
<proteinExistence type="inferred from homology"/>
<dbReference type="PRINTS" id="PR00463">
    <property type="entry name" value="EP450I"/>
</dbReference>
<dbReference type="PROSITE" id="PS00086">
    <property type="entry name" value="CYTOCHROME_P450"/>
    <property type="match status" value="1"/>
</dbReference>
<dbReference type="GO" id="GO:0020037">
    <property type="term" value="F:heme binding"/>
    <property type="evidence" value="ECO:0007669"/>
    <property type="project" value="InterPro"/>
</dbReference>
<dbReference type="GO" id="GO:0004497">
    <property type="term" value="F:monooxygenase activity"/>
    <property type="evidence" value="ECO:0007669"/>
    <property type="project" value="UniProtKB-KW"/>
</dbReference>